<proteinExistence type="predicted"/>
<evidence type="ECO:0000313" key="2">
    <source>
        <dbReference type="Proteomes" id="UP001060215"/>
    </source>
</evidence>
<keyword evidence="2" id="KW-1185">Reference proteome</keyword>
<sequence>MSTEIQMWVDRSWEVSWVKDIRAQQSQQAIDILVGGGDKMGLSSGWVLESGSRMVVSPWMLLQVEGRDTGSLVVGFRLVIAPLG</sequence>
<comment type="caution">
    <text evidence="1">The sequence shown here is derived from an EMBL/GenBank/DDBJ whole genome shotgun (WGS) entry which is preliminary data.</text>
</comment>
<gene>
    <name evidence="1" type="ORF">LOK49_LG11G02334</name>
</gene>
<name>A0ACC0FXB8_9ERIC</name>
<dbReference type="EMBL" id="CM045769">
    <property type="protein sequence ID" value="KAI7993447.1"/>
    <property type="molecule type" value="Genomic_DNA"/>
</dbReference>
<reference evidence="1 2" key="1">
    <citation type="journal article" date="2022" name="Plant J.">
        <title>Chromosome-level genome of Camellia lanceoleosa provides a valuable resource for understanding genome evolution and self-incompatibility.</title>
        <authorList>
            <person name="Gong W."/>
            <person name="Xiao S."/>
            <person name="Wang L."/>
            <person name="Liao Z."/>
            <person name="Chang Y."/>
            <person name="Mo W."/>
            <person name="Hu G."/>
            <person name="Li W."/>
            <person name="Zhao G."/>
            <person name="Zhu H."/>
            <person name="Hu X."/>
            <person name="Ji K."/>
            <person name="Xiang X."/>
            <person name="Song Q."/>
            <person name="Yuan D."/>
            <person name="Jin S."/>
            <person name="Zhang L."/>
        </authorList>
    </citation>
    <scope>NUCLEOTIDE SEQUENCE [LARGE SCALE GENOMIC DNA]</scope>
    <source>
        <strain evidence="1">SQ_2022a</strain>
    </source>
</reference>
<evidence type="ECO:0000313" key="1">
    <source>
        <dbReference type="EMBL" id="KAI7993447.1"/>
    </source>
</evidence>
<protein>
    <submittedName>
        <fullName evidence="1">Uncharacterized protein</fullName>
    </submittedName>
</protein>
<accession>A0ACC0FXB8</accession>
<organism evidence="1 2">
    <name type="scientific">Camellia lanceoleosa</name>
    <dbReference type="NCBI Taxonomy" id="1840588"/>
    <lineage>
        <taxon>Eukaryota</taxon>
        <taxon>Viridiplantae</taxon>
        <taxon>Streptophyta</taxon>
        <taxon>Embryophyta</taxon>
        <taxon>Tracheophyta</taxon>
        <taxon>Spermatophyta</taxon>
        <taxon>Magnoliopsida</taxon>
        <taxon>eudicotyledons</taxon>
        <taxon>Gunneridae</taxon>
        <taxon>Pentapetalae</taxon>
        <taxon>asterids</taxon>
        <taxon>Ericales</taxon>
        <taxon>Theaceae</taxon>
        <taxon>Camellia</taxon>
    </lineage>
</organism>
<dbReference type="Proteomes" id="UP001060215">
    <property type="component" value="Chromosome 12"/>
</dbReference>